<comment type="caution">
    <text evidence="1">The sequence shown here is derived from an EMBL/GenBank/DDBJ whole genome shotgun (WGS) entry which is preliminary data.</text>
</comment>
<proteinExistence type="predicted"/>
<reference evidence="1 2" key="3">
    <citation type="submission" date="2008-05" db="EMBL/GenBank/DDBJ databases">
        <authorList>
            <person name="Fulton L."/>
            <person name="Clifton S."/>
            <person name="Fulton B."/>
            <person name="Xu J."/>
            <person name="Minx P."/>
            <person name="Pepin K.H."/>
            <person name="Johnson M."/>
            <person name="Thiruvilangam P."/>
            <person name="Bhonagiri V."/>
            <person name="Nash W.E."/>
            <person name="Mardis E.R."/>
            <person name="Wilson R.K."/>
        </authorList>
    </citation>
    <scope>NUCLEOTIDE SEQUENCE [LARGE SCALE GENOMIC DNA]</scope>
    <source>
        <strain evidence="1 2">ATCC 25827</strain>
    </source>
</reference>
<organism evidence="1 2">
    <name type="scientific">Providencia stuartii ATCC 25827</name>
    <dbReference type="NCBI Taxonomy" id="471874"/>
    <lineage>
        <taxon>Bacteria</taxon>
        <taxon>Pseudomonadati</taxon>
        <taxon>Pseudomonadota</taxon>
        <taxon>Gammaproteobacteria</taxon>
        <taxon>Enterobacterales</taxon>
        <taxon>Morganellaceae</taxon>
        <taxon>Providencia</taxon>
    </lineage>
</organism>
<dbReference type="AlphaFoldDB" id="A0AA87CRS5"/>
<dbReference type="EMBL" id="ABJD02000101">
    <property type="protein sequence ID" value="EDU60196.1"/>
    <property type="molecule type" value="Genomic_DNA"/>
</dbReference>
<gene>
    <name evidence="1" type="ORF">PROSTU_03402</name>
</gene>
<evidence type="ECO:0000313" key="2">
    <source>
        <dbReference type="Proteomes" id="UP000004506"/>
    </source>
</evidence>
<name>A0AA87CRS5_PROST</name>
<dbReference type="Proteomes" id="UP000004506">
    <property type="component" value="Unassembled WGS sequence"/>
</dbReference>
<protein>
    <submittedName>
        <fullName evidence="1">Uncharacterized protein</fullName>
    </submittedName>
</protein>
<reference evidence="2" key="1">
    <citation type="submission" date="2008-04" db="EMBL/GenBank/DDBJ databases">
        <title>Draft genome sequence of Providencia stuartii (ATCC 25827).</title>
        <authorList>
            <person name="Sudarsanam P."/>
            <person name="Ley R."/>
            <person name="Guruge J."/>
            <person name="Turnbaugh P.J."/>
            <person name="Mahowald M."/>
            <person name="Liep D."/>
            <person name="Gordon J."/>
        </authorList>
    </citation>
    <scope>NUCLEOTIDE SEQUENCE [LARGE SCALE GENOMIC DNA]</scope>
    <source>
        <strain evidence="2">ATCC 25827</strain>
    </source>
</reference>
<sequence length="46" mass="5378">MAAFSNNRININHHNSPFLITRKGEEIFCLFSHNSGHFALIHVWQQ</sequence>
<reference evidence="2" key="2">
    <citation type="submission" date="2008-04" db="EMBL/GenBank/DDBJ databases">
        <title>Draft genome sequence of Providencia stuartii(ATCC 25827).</title>
        <authorList>
            <person name="Sudarsanam P."/>
            <person name="Ley R."/>
            <person name="Guruge J."/>
            <person name="Turnbaugh P.J."/>
            <person name="Mahowald M."/>
            <person name="Liep D."/>
            <person name="Gordon J."/>
        </authorList>
    </citation>
    <scope>NUCLEOTIDE SEQUENCE [LARGE SCALE GENOMIC DNA]</scope>
    <source>
        <strain evidence="2">ATCC 25827</strain>
    </source>
</reference>
<evidence type="ECO:0000313" key="1">
    <source>
        <dbReference type="EMBL" id="EDU60196.1"/>
    </source>
</evidence>
<accession>A0AA87CRS5</accession>